<evidence type="ECO:0000313" key="2">
    <source>
        <dbReference type="EMBL" id="KAH7137338.1"/>
    </source>
</evidence>
<dbReference type="OrthoDB" id="5213630at2759"/>
<feature type="compositionally biased region" description="Basic residues" evidence="1">
    <location>
        <begin position="1"/>
        <end position="10"/>
    </location>
</feature>
<name>A0A9P9EGP5_9HYPO</name>
<feature type="compositionally biased region" description="Polar residues" evidence="1">
    <location>
        <begin position="41"/>
        <end position="51"/>
    </location>
</feature>
<evidence type="ECO:0000256" key="1">
    <source>
        <dbReference type="SAM" id="MobiDB-lite"/>
    </source>
</evidence>
<sequence length="431" mass="50078">MSRHRTFTRRSRTDKAFKRSHETRSSSVATEHTPGHHSCRRNQMNTCQVPENTVDRASEQDPPLPPRKEPVETKDVEAKIENVPEQTEAHVIDPITQSRITELEQQLQAVTQEWKKSARELDELQASNEKSNQMNDGTLIERARQLRYAIWAFSIQYFQGDTPARRAIWWRKDHGYFRYLENTTPSFSALEYYLRHPTKRAKVVAAFLWQVLHCRIFDWFIWAGEDVGWSIRKLRRFLNAKNHPPSIGKQPPRPDAEREFQMWSTTTVELVQDELETNGSEAAGAEIYMEEQKNDITKSVKELFRLEDESQGIAEHLKSILDDAFALDKIMSQQVARLEWVFDPQTPRTTGFMFVEETMELDEGDSDKMMKEGREVRLVVAPALVKRGKSTGQEFEKERILLKTSVWFHSSSVKFAVFTRELCGHVISSCS</sequence>
<feature type="compositionally biased region" description="Basic and acidic residues" evidence="1">
    <location>
        <begin position="66"/>
        <end position="75"/>
    </location>
</feature>
<accession>A0A9P9EGP5</accession>
<reference evidence="2" key="1">
    <citation type="journal article" date="2021" name="Nat. Commun.">
        <title>Genetic determinants of endophytism in the Arabidopsis root mycobiome.</title>
        <authorList>
            <person name="Mesny F."/>
            <person name="Miyauchi S."/>
            <person name="Thiergart T."/>
            <person name="Pickel B."/>
            <person name="Atanasova L."/>
            <person name="Karlsson M."/>
            <person name="Huettel B."/>
            <person name="Barry K.W."/>
            <person name="Haridas S."/>
            <person name="Chen C."/>
            <person name="Bauer D."/>
            <person name="Andreopoulos W."/>
            <person name="Pangilinan J."/>
            <person name="LaButti K."/>
            <person name="Riley R."/>
            <person name="Lipzen A."/>
            <person name="Clum A."/>
            <person name="Drula E."/>
            <person name="Henrissat B."/>
            <person name="Kohler A."/>
            <person name="Grigoriev I.V."/>
            <person name="Martin F.M."/>
            <person name="Hacquard S."/>
        </authorList>
    </citation>
    <scope>NUCLEOTIDE SEQUENCE</scope>
    <source>
        <strain evidence="2">MPI-CAGE-AT-0021</strain>
    </source>
</reference>
<keyword evidence="3" id="KW-1185">Reference proteome</keyword>
<evidence type="ECO:0000313" key="3">
    <source>
        <dbReference type="Proteomes" id="UP000717696"/>
    </source>
</evidence>
<dbReference type="Proteomes" id="UP000717696">
    <property type="component" value="Unassembled WGS sequence"/>
</dbReference>
<gene>
    <name evidence="2" type="ORF">B0J13DRAFT_677371</name>
</gene>
<dbReference type="AlphaFoldDB" id="A0A9P9EGP5"/>
<organism evidence="2 3">
    <name type="scientific">Dactylonectria estremocensis</name>
    <dbReference type="NCBI Taxonomy" id="1079267"/>
    <lineage>
        <taxon>Eukaryota</taxon>
        <taxon>Fungi</taxon>
        <taxon>Dikarya</taxon>
        <taxon>Ascomycota</taxon>
        <taxon>Pezizomycotina</taxon>
        <taxon>Sordariomycetes</taxon>
        <taxon>Hypocreomycetidae</taxon>
        <taxon>Hypocreales</taxon>
        <taxon>Nectriaceae</taxon>
        <taxon>Dactylonectria</taxon>
    </lineage>
</organism>
<feature type="compositionally biased region" description="Basic and acidic residues" evidence="1">
    <location>
        <begin position="11"/>
        <end position="24"/>
    </location>
</feature>
<protein>
    <submittedName>
        <fullName evidence="2">Uncharacterized protein</fullName>
    </submittedName>
</protein>
<proteinExistence type="predicted"/>
<dbReference type="EMBL" id="JAGMUU010000015">
    <property type="protein sequence ID" value="KAH7137338.1"/>
    <property type="molecule type" value="Genomic_DNA"/>
</dbReference>
<comment type="caution">
    <text evidence="2">The sequence shown here is derived from an EMBL/GenBank/DDBJ whole genome shotgun (WGS) entry which is preliminary data.</text>
</comment>
<feature type="region of interest" description="Disordered" evidence="1">
    <location>
        <begin position="1"/>
        <end position="75"/>
    </location>
</feature>